<keyword evidence="6 10" id="KW-0732">Signal</keyword>
<dbReference type="PANTHER" id="PTHR36108">
    <property type="entry name" value="COLOSSIN-B-RELATED"/>
    <property type="match status" value="1"/>
</dbReference>
<keyword evidence="9" id="KW-0472">Membrane</keyword>
<organism evidence="12 13">
    <name type="scientific">Microlunatus sagamiharensis</name>
    <dbReference type="NCBI Taxonomy" id="546874"/>
    <lineage>
        <taxon>Bacteria</taxon>
        <taxon>Bacillati</taxon>
        <taxon>Actinomycetota</taxon>
        <taxon>Actinomycetes</taxon>
        <taxon>Propionibacteriales</taxon>
        <taxon>Propionibacteriaceae</taxon>
        <taxon>Microlunatus</taxon>
    </lineage>
</organism>
<dbReference type="InterPro" id="IPR013783">
    <property type="entry name" value="Ig-like_fold"/>
</dbReference>
<protein>
    <recommendedName>
        <fullName evidence="4">alpha-amylase</fullName>
        <ecNumber evidence="4">3.2.1.1</ecNumber>
    </recommendedName>
    <alternativeName>
        <fullName evidence="7">1,4-alpha-D-glucan glucanohydrolase</fullName>
    </alternativeName>
</protein>
<evidence type="ECO:0000313" key="13">
    <source>
        <dbReference type="Proteomes" id="UP000198825"/>
    </source>
</evidence>
<evidence type="ECO:0000259" key="11">
    <source>
        <dbReference type="Pfam" id="PF17210"/>
    </source>
</evidence>
<dbReference type="Pfam" id="PF13620">
    <property type="entry name" value="CarboxypepD_reg"/>
    <property type="match status" value="2"/>
</dbReference>
<dbReference type="GO" id="GO:0030246">
    <property type="term" value="F:carbohydrate binding"/>
    <property type="evidence" value="ECO:0007669"/>
    <property type="project" value="InterPro"/>
</dbReference>
<evidence type="ECO:0000256" key="8">
    <source>
        <dbReference type="SAM" id="MobiDB-lite"/>
    </source>
</evidence>
<keyword evidence="5" id="KW-0964">Secreted</keyword>
<dbReference type="RefSeq" id="WP_172825821.1">
    <property type="nucleotide sequence ID" value="NZ_LT629799.1"/>
</dbReference>
<accession>A0A1H2N9G8</accession>
<comment type="subcellular location">
    <subcellularLocation>
        <location evidence="2">Secreted</location>
    </subcellularLocation>
</comment>
<evidence type="ECO:0000256" key="6">
    <source>
        <dbReference type="ARBA" id="ARBA00022729"/>
    </source>
</evidence>
<feature type="domain" description="SD-repeat containing protein B" evidence="11">
    <location>
        <begin position="246"/>
        <end position="305"/>
    </location>
</feature>
<sequence length="664" mass="67283">MRIPRHRAALLPALVGLLTLLGLVVAPAPGASAASAGWADVTFDGSANDWSGTLRQRATGFPAATITSDSAGGSAVGRQSGSSTYLSTSTPVGDVYGSSKGRPYLNLRPYTANGSGVPGTSTTTYAFDAPTPAGGWTFVLGDVDADAVTVSATGPGGVPVDPADLGFRSVFNYCGSGTCTANDDVPSWDEAEATLTGNASATDTNGASAWFEPQVPLETLTLVFTRRAGFPVYQTWFAAQAFDLTGTVDAPAEVREGLTVRLFAPDGRVVEETTTDAEGAYRFDRLATYDGYRVALVRPTGYTSDDPLSRTVDLSTSDRVADFSLRAIVPTAVSGTVLLSDGDPVPGVTVTLTGPGGERTVVTGADGAYVIDELAVGEGYTLTATPPPGTTTSGPRTFAVPPDSEEPVEGQDFTITPQPTGTLGGTVRVEDGGTASGVRVVVTGPDGVKRVAVTDGDGRWSVDDLPPGDYTATVEPPDGATVVGDATLRATVPADGGTVRGLDFVLDAPAPPATFSASGTVVDEAGMAFRGVDVTVVDPDGEPYATVTTGEDGTWQVDDLLAGEGWTATVEPPEGYEAQDGDSLAFDVTDADTTGLDFVLVRETSTGGGGGTEPVSGGSGGGSGGSSSPALAQTGGPDLALLLLGLGATAGAVVLLRRPSTRRE</sequence>
<dbReference type="InterPro" id="IPR008969">
    <property type="entry name" value="CarboxyPept-like_regulatory"/>
</dbReference>
<dbReference type="Pfam" id="PF17210">
    <property type="entry name" value="SdrD_B"/>
    <property type="match status" value="1"/>
</dbReference>
<name>A0A1H2N9G8_9ACTN</name>
<evidence type="ECO:0000313" key="12">
    <source>
        <dbReference type="EMBL" id="SDV01974.1"/>
    </source>
</evidence>
<evidence type="ECO:0000256" key="4">
    <source>
        <dbReference type="ARBA" id="ARBA00012595"/>
    </source>
</evidence>
<feature type="transmembrane region" description="Helical" evidence="9">
    <location>
        <begin position="639"/>
        <end position="656"/>
    </location>
</feature>
<dbReference type="SUPFAM" id="SSF49478">
    <property type="entry name" value="Cna protein B-type domain"/>
    <property type="match status" value="2"/>
</dbReference>
<feature type="compositionally biased region" description="Gly residues" evidence="8">
    <location>
        <begin position="606"/>
        <end position="625"/>
    </location>
</feature>
<dbReference type="InterPro" id="IPR033764">
    <property type="entry name" value="Sdr_B"/>
</dbReference>
<dbReference type="EC" id="3.2.1.1" evidence="4"/>
<feature type="chain" id="PRO_5009281283" description="alpha-amylase" evidence="10">
    <location>
        <begin position="34"/>
        <end position="664"/>
    </location>
</feature>
<evidence type="ECO:0000256" key="10">
    <source>
        <dbReference type="SAM" id="SignalP"/>
    </source>
</evidence>
<dbReference type="Gene3D" id="2.60.40.10">
    <property type="entry name" value="Immunoglobulins"/>
    <property type="match status" value="3"/>
</dbReference>
<dbReference type="SUPFAM" id="SSF49452">
    <property type="entry name" value="Starch-binding domain-like"/>
    <property type="match status" value="1"/>
</dbReference>
<evidence type="ECO:0000256" key="2">
    <source>
        <dbReference type="ARBA" id="ARBA00004613"/>
    </source>
</evidence>
<comment type="similarity">
    <text evidence="3">Belongs to the serine-aspartate repeat-containing protein (SDr) family.</text>
</comment>
<reference evidence="13" key="1">
    <citation type="submission" date="2016-10" db="EMBL/GenBank/DDBJ databases">
        <authorList>
            <person name="Varghese N."/>
            <person name="Submissions S."/>
        </authorList>
    </citation>
    <scope>NUCLEOTIDE SEQUENCE [LARGE SCALE GENOMIC DNA]</scope>
    <source>
        <strain evidence="13">DSM 21743</strain>
    </source>
</reference>
<dbReference type="STRING" id="546874.SAMN04488544_3564"/>
<feature type="region of interest" description="Disordered" evidence="8">
    <location>
        <begin position="69"/>
        <end position="89"/>
    </location>
</feature>
<proteinExistence type="inferred from homology"/>
<dbReference type="GO" id="GO:0004556">
    <property type="term" value="F:alpha-amylase activity"/>
    <property type="evidence" value="ECO:0007669"/>
    <property type="project" value="UniProtKB-EC"/>
</dbReference>
<evidence type="ECO:0000256" key="9">
    <source>
        <dbReference type="SAM" id="Phobius"/>
    </source>
</evidence>
<evidence type="ECO:0000256" key="1">
    <source>
        <dbReference type="ARBA" id="ARBA00000548"/>
    </source>
</evidence>
<feature type="region of interest" description="Disordered" evidence="8">
    <location>
        <begin position="602"/>
        <end position="634"/>
    </location>
</feature>
<keyword evidence="9" id="KW-0812">Transmembrane</keyword>
<dbReference type="InterPro" id="IPR013784">
    <property type="entry name" value="Carb-bd-like_fold"/>
</dbReference>
<keyword evidence="13" id="KW-1185">Reference proteome</keyword>
<dbReference type="SUPFAM" id="SSF49464">
    <property type="entry name" value="Carboxypeptidase regulatory domain-like"/>
    <property type="match status" value="1"/>
</dbReference>
<dbReference type="PANTHER" id="PTHR36108:SF13">
    <property type="entry name" value="COLOSSIN-B-RELATED"/>
    <property type="match status" value="1"/>
</dbReference>
<dbReference type="GO" id="GO:0005576">
    <property type="term" value="C:extracellular region"/>
    <property type="evidence" value="ECO:0007669"/>
    <property type="project" value="UniProtKB-SubCell"/>
</dbReference>
<gene>
    <name evidence="12" type="ORF">SAMN04488544_3564</name>
</gene>
<feature type="region of interest" description="Disordered" evidence="8">
    <location>
        <begin position="384"/>
        <end position="421"/>
    </location>
</feature>
<evidence type="ECO:0000256" key="5">
    <source>
        <dbReference type="ARBA" id="ARBA00022525"/>
    </source>
</evidence>
<dbReference type="Proteomes" id="UP000198825">
    <property type="component" value="Chromosome I"/>
</dbReference>
<evidence type="ECO:0000256" key="3">
    <source>
        <dbReference type="ARBA" id="ARBA00007257"/>
    </source>
</evidence>
<dbReference type="GO" id="GO:0005975">
    <property type="term" value="P:carbohydrate metabolic process"/>
    <property type="evidence" value="ECO:0007669"/>
    <property type="project" value="UniProtKB-ARBA"/>
</dbReference>
<dbReference type="AlphaFoldDB" id="A0A1H2N9G8"/>
<dbReference type="Gene3D" id="2.60.40.1120">
    <property type="entry name" value="Carboxypeptidase-like, regulatory domain"/>
    <property type="match status" value="1"/>
</dbReference>
<keyword evidence="9" id="KW-1133">Transmembrane helix</keyword>
<dbReference type="EMBL" id="LT629799">
    <property type="protein sequence ID" value="SDV01974.1"/>
    <property type="molecule type" value="Genomic_DNA"/>
</dbReference>
<feature type="compositionally biased region" description="Low complexity" evidence="8">
    <location>
        <begin position="384"/>
        <end position="397"/>
    </location>
</feature>
<comment type="catalytic activity">
    <reaction evidence="1">
        <text>Endohydrolysis of (1-&gt;4)-alpha-D-glucosidic linkages in polysaccharides containing three or more (1-&gt;4)-alpha-linked D-glucose units.</text>
        <dbReference type="EC" id="3.2.1.1"/>
    </reaction>
</comment>
<feature type="signal peptide" evidence="10">
    <location>
        <begin position="1"/>
        <end position="33"/>
    </location>
</feature>
<evidence type="ECO:0000256" key="7">
    <source>
        <dbReference type="ARBA" id="ARBA00030238"/>
    </source>
</evidence>